<evidence type="ECO:0000256" key="5">
    <source>
        <dbReference type="SAM" id="SignalP"/>
    </source>
</evidence>
<feature type="signal peptide" evidence="5">
    <location>
        <begin position="1"/>
        <end position="22"/>
    </location>
</feature>
<comment type="caution">
    <text evidence="6">The sequence shown here is derived from an EMBL/GenBank/DDBJ whole genome shotgun (WGS) entry which is preliminary data.</text>
</comment>
<keyword evidence="2" id="KW-0677">Repeat</keyword>
<dbReference type="STRING" id="391625.PPSIR1_25336"/>
<dbReference type="RefSeq" id="WP_006969780.1">
    <property type="nucleotide sequence ID" value="NZ_ABCS01000006.1"/>
</dbReference>
<name>A6FZ81_9BACT</name>
<dbReference type="Proteomes" id="UP000005801">
    <property type="component" value="Unassembled WGS sequence"/>
</dbReference>
<evidence type="ECO:0000256" key="2">
    <source>
        <dbReference type="ARBA" id="ARBA00022737"/>
    </source>
</evidence>
<dbReference type="NCBIfam" id="TIGR02232">
    <property type="entry name" value="myxo_disulf_rpt"/>
    <property type="match status" value="1"/>
</dbReference>
<feature type="compositionally biased region" description="Acidic residues" evidence="4">
    <location>
        <begin position="83"/>
        <end position="92"/>
    </location>
</feature>
<evidence type="ECO:0000313" key="6">
    <source>
        <dbReference type="EMBL" id="EDM80965.1"/>
    </source>
</evidence>
<proteinExistence type="predicted"/>
<gene>
    <name evidence="6" type="ORF">PPSIR1_25336</name>
</gene>
<evidence type="ECO:0000256" key="3">
    <source>
        <dbReference type="ARBA" id="ARBA00023157"/>
    </source>
</evidence>
<dbReference type="EMBL" id="ABCS01000006">
    <property type="protein sequence ID" value="EDM80965.1"/>
    <property type="molecule type" value="Genomic_DNA"/>
</dbReference>
<keyword evidence="3" id="KW-1015">Disulfide bond</keyword>
<protein>
    <submittedName>
        <fullName evidence="6">Putative lipoprotein</fullName>
    </submittedName>
</protein>
<evidence type="ECO:0000313" key="7">
    <source>
        <dbReference type="Proteomes" id="UP000005801"/>
    </source>
</evidence>
<evidence type="ECO:0000256" key="4">
    <source>
        <dbReference type="SAM" id="MobiDB-lite"/>
    </source>
</evidence>
<reference evidence="6 7" key="1">
    <citation type="submission" date="2007-06" db="EMBL/GenBank/DDBJ databases">
        <authorList>
            <person name="Shimkets L."/>
            <person name="Ferriera S."/>
            <person name="Johnson J."/>
            <person name="Kravitz S."/>
            <person name="Beeson K."/>
            <person name="Sutton G."/>
            <person name="Rogers Y.-H."/>
            <person name="Friedman R."/>
            <person name="Frazier M."/>
            <person name="Venter J.C."/>
        </authorList>
    </citation>
    <scope>NUCLEOTIDE SEQUENCE [LARGE SCALE GENOMIC DNA]</scope>
    <source>
        <strain evidence="6 7">SIR-1</strain>
    </source>
</reference>
<keyword evidence="6" id="KW-0449">Lipoprotein</keyword>
<keyword evidence="1 5" id="KW-0732">Signal</keyword>
<organism evidence="6 7">
    <name type="scientific">Plesiocystis pacifica SIR-1</name>
    <dbReference type="NCBI Taxonomy" id="391625"/>
    <lineage>
        <taxon>Bacteria</taxon>
        <taxon>Pseudomonadati</taxon>
        <taxon>Myxococcota</taxon>
        <taxon>Polyangia</taxon>
        <taxon>Nannocystales</taxon>
        <taxon>Nannocystaceae</taxon>
        <taxon>Plesiocystis</taxon>
    </lineage>
</organism>
<feature type="chain" id="PRO_5002693465" evidence="5">
    <location>
        <begin position="23"/>
        <end position="376"/>
    </location>
</feature>
<dbReference type="PROSITE" id="PS51257">
    <property type="entry name" value="PROKAR_LIPOPROTEIN"/>
    <property type="match status" value="1"/>
</dbReference>
<sequence length="376" mass="39017">MKSTRALVLALACLPLSLSACRGDDGGGGSGEGSETNADEAGSSTTNDGGTEAGTGDTTMGTTDTADTTDTTDATDTTTSDTTADETADTTGEEAVCGNGIVEAGEECDDGADNGPEFACLGDCTLNVCGDGNVGPDEGCDDGNTEDGDGCSSLCLIENPDDEVIMCGNKIYQCGDGLDNDFDGKIDLADPECISPCDDSESSFQTNLPGQNNDCKGDCYFDDNSGGGDDKCEWNLKCDPENPGAQIGCEYDPDLDCSDAMLPQDCLDFCQPLVPNGCDCFGCCEVDGQFVYLDSSPSCSIDNLAGCEPCTYYEDCANPCVPEECELCFGQDPEDLPEECNDQPTCPEDVTPCLEQADCAVGEFCQAGCCFPIDPQ</sequence>
<dbReference type="AlphaFoldDB" id="A6FZ81"/>
<dbReference type="OrthoDB" id="5504823at2"/>
<evidence type="ECO:0000256" key="1">
    <source>
        <dbReference type="ARBA" id="ARBA00022729"/>
    </source>
</evidence>
<keyword evidence="7" id="KW-1185">Reference proteome</keyword>
<feature type="region of interest" description="Disordered" evidence="4">
    <location>
        <begin position="24"/>
        <end position="95"/>
    </location>
</feature>
<accession>A6FZ81</accession>
<dbReference type="eggNOG" id="ENOG5031DB7">
    <property type="taxonomic scope" value="Bacteria"/>
</dbReference>
<feature type="compositionally biased region" description="Low complexity" evidence="4">
    <location>
        <begin position="45"/>
        <end position="82"/>
    </location>
</feature>
<dbReference type="InterPro" id="IPR011936">
    <property type="entry name" value="Myxo_disulph_rpt"/>
</dbReference>